<proteinExistence type="predicted"/>
<gene>
    <name evidence="1" type="ORF">FRUB_06558</name>
</gene>
<accession>A0A225DG04</accession>
<dbReference type="EMBL" id="NIDE01000014">
    <property type="protein sequence ID" value="OWK37438.1"/>
    <property type="molecule type" value="Genomic_DNA"/>
</dbReference>
<name>A0A225DG04_9BACT</name>
<sequence length="331" mass="36510">MNHLPRGGSIDLLNPFRSPRWRADRVDELVLAPDGPLPCRRADDAFVRRYKQYRYRSMTAPDPAVAAAEYPECAAAERLQAADVPPLLATVVEARILARQSFANIAARTGLDPVAVEWYEALFFHVTDRLDARDWVVTQILIPALARPRAAGPGGFDLGAVAAPAADGTLKLFAYFCGPLMVDVLTAGVTDVRSLKSPEEVDEWFHDHWQRTIARRSAQAAQLFEINRFNVTELFAIHARIIEQRNSPGAARKTQTDMEQRLQMLLDAIPWTLAEGGGGPDLPGRLNEFRHTAAALNEDELMILGAGGTLQNEDEIRSLHLPPPAPRDGNA</sequence>
<dbReference type="Proteomes" id="UP000214646">
    <property type="component" value="Unassembled WGS sequence"/>
</dbReference>
<dbReference type="OrthoDB" id="253243at2"/>
<evidence type="ECO:0000313" key="2">
    <source>
        <dbReference type="Proteomes" id="UP000214646"/>
    </source>
</evidence>
<reference evidence="2" key="1">
    <citation type="submission" date="2017-06" db="EMBL/GenBank/DDBJ databases">
        <title>Genome analysis of Fimbriiglobus ruber SP5, the first member of the order Planctomycetales with confirmed chitinolytic capability.</title>
        <authorList>
            <person name="Ravin N.V."/>
            <person name="Rakitin A.L."/>
            <person name="Ivanova A.A."/>
            <person name="Beletsky A.V."/>
            <person name="Kulichevskaya I.S."/>
            <person name="Mardanov A.V."/>
            <person name="Dedysh S.N."/>
        </authorList>
    </citation>
    <scope>NUCLEOTIDE SEQUENCE [LARGE SCALE GENOMIC DNA]</scope>
    <source>
        <strain evidence="2">SP5</strain>
    </source>
</reference>
<dbReference type="AlphaFoldDB" id="A0A225DG04"/>
<protein>
    <submittedName>
        <fullName evidence="1">Uncharacterized protein</fullName>
    </submittedName>
</protein>
<keyword evidence="2" id="KW-1185">Reference proteome</keyword>
<evidence type="ECO:0000313" key="1">
    <source>
        <dbReference type="EMBL" id="OWK37438.1"/>
    </source>
</evidence>
<organism evidence="1 2">
    <name type="scientific">Fimbriiglobus ruber</name>
    <dbReference type="NCBI Taxonomy" id="1908690"/>
    <lineage>
        <taxon>Bacteria</taxon>
        <taxon>Pseudomonadati</taxon>
        <taxon>Planctomycetota</taxon>
        <taxon>Planctomycetia</taxon>
        <taxon>Gemmatales</taxon>
        <taxon>Gemmataceae</taxon>
        <taxon>Fimbriiglobus</taxon>
    </lineage>
</organism>
<comment type="caution">
    <text evidence="1">The sequence shown here is derived from an EMBL/GenBank/DDBJ whole genome shotgun (WGS) entry which is preliminary data.</text>
</comment>
<dbReference type="RefSeq" id="WP_088257357.1">
    <property type="nucleotide sequence ID" value="NZ_NIDE01000014.1"/>
</dbReference>